<accession>A0AAD6LFH4</accession>
<proteinExistence type="predicted"/>
<feature type="region of interest" description="Disordered" evidence="1">
    <location>
        <begin position="1"/>
        <end position="30"/>
    </location>
</feature>
<dbReference type="EMBL" id="JAQIZT010000017">
    <property type="protein sequence ID" value="KAJ6959585.1"/>
    <property type="molecule type" value="Genomic_DNA"/>
</dbReference>
<evidence type="ECO:0000313" key="3">
    <source>
        <dbReference type="Proteomes" id="UP001164929"/>
    </source>
</evidence>
<evidence type="ECO:0000313" key="2">
    <source>
        <dbReference type="EMBL" id="KAJ6959585.1"/>
    </source>
</evidence>
<comment type="caution">
    <text evidence="2">The sequence shown here is derived from an EMBL/GenBank/DDBJ whole genome shotgun (WGS) entry which is preliminary data.</text>
</comment>
<sequence length="64" mass="7046">MQNHHGAIKEKPVTEELAPQSRRSWPHSHVASDVPLAMVHVKEIDSGSRLKIGNMSPLGNLRVA</sequence>
<name>A0AAD6LFH4_9ROSI</name>
<dbReference type="AlphaFoldDB" id="A0AAD6LFH4"/>
<keyword evidence="3" id="KW-1185">Reference proteome</keyword>
<gene>
    <name evidence="2" type="ORF">NC653_037820</name>
</gene>
<organism evidence="2 3">
    <name type="scientific">Populus alba x Populus x berolinensis</name>
    <dbReference type="NCBI Taxonomy" id="444605"/>
    <lineage>
        <taxon>Eukaryota</taxon>
        <taxon>Viridiplantae</taxon>
        <taxon>Streptophyta</taxon>
        <taxon>Embryophyta</taxon>
        <taxon>Tracheophyta</taxon>
        <taxon>Spermatophyta</taxon>
        <taxon>Magnoliopsida</taxon>
        <taxon>eudicotyledons</taxon>
        <taxon>Gunneridae</taxon>
        <taxon>Pentapetalae</taxon>
        <taxon>rosids</taxon>
        <taxon>fabids</taxon>
        <taxon>Malpighiales</taxon>
        <taxon>Salicaceae</taxon>
        <taxon>Saliceae</taxon>
        <taxon>Populus</taxon>
    </lineage>
</organism>
<dbReference type="Proteomes" id="UP001164929">
    <property type="component" value="Chromosome 17"/>
</dbReference>
<protein>
    <submittedName>
        <fullName evidence="2">Uncharacterized protein</fullName>
    </submittedName>
</protein>
<reference evidence="2" key="1">
    <citation type="journal article" date="2023" name="Mol. Ecol. Resour.">
        <title>Chromosome-level genome assembly of a triploid poplar Populus alba 'Berolinensis'.</title>
        <authorList>
            <person name="Chen S."/>
            <person name="Yu Y."/>
            <person name="Wang X."/>
            <person name="Wang S."/>
            <person name="Zhang T."/>
            <person name="Zhou Y."/>
            <person name="He R."/>
            <person name="Meng N."/>
            <person name="Wang Y."/>
            <person name="Liu W."/>
            <person name="Liu Z."/>
            <person name="Liu J."/>
            <person name="Guo Q."/>
            <person name="Huang H."/>
            <person name="Sederoff R.R."/>
            <person name="Wang G."/>
            <person name="Qu G."/>
            <person name="Chen S."/>
        </authorList>
    </citation>
    <scope>NUCLEOTIDE SEQUENCE</scope>
    <source>
        <strain evidence="2">SC-2020</strain>
    </source>
</reference>
<evidence type="ECO:0000256" key="1">
    <source>
        <dbReference type="SAM" id="MobiDB-lite"/>
    </source>
</evidence>